<gene>
    <name evidence="1" type="ORF">PCOR1329_LOCUS38203</name>
</gene>
<feature type="non-terminal residue" evidence="1">
    <location>
        <position position="99"/>
    </location>
</feature>
<feature type="non-terminal residue" evidence="1">
    <location>
        <position position="1"/>
    </location>
</feature>
<proteinExistence type="predicted"/>
<sequence>DPDGAQWRFNPDLSEDVTEICDALAQSVQKQLWKQVSLHSEGACLKGGGDLTMLQLNVKRMHKKDMYQEAGALEGIACATIWNGDRQKRAGYQTDGLCT</sequence>
<name>A0ABN9TEK5_9DINO</name>
<dbReference type="EMBL" id="CAUYUJ010014625">
    <property type="protein sequence ID" value="CAK0844031.1"/>
    <property type="molecule type" value="Genomic_DNA"/>
</dbReference>
<reference evidence="1" key="1">
    <citation type="submission" date="2023-10" db="EMBL/GenBank/DDBJ databases">
        <authorList>
            <person name="Chen Y."/>
            <person name="Shah S."/>
            <person name="Dougan E. K."/>
            <person name="Thang M."/>
            <person name="Chan C."/>
        </authorList>
    </citation>
    <scope>NUCLEOTIDE SEQUENCE [LARGE SCALE GENOMIC DNA]</scope>
</reference>
<evidence type="ECO:0000313" key="1">
    <source>
        <dbReference type="EMBL" id="CAK0844031.1"/>
    </source>
</evidence>
<protein>
    <submittedName>
        <fullName evidence="1">Uncharacterized protein</fullName>
    </submittedName>
</protein>
<dbReference type="Proteomes" id="UP001189429">
    <property type="component" value="Unassembled WGS sequence"/>
</dbReference>
<evidence type="ECO:0000313" key="2">
    <source>
        <dbReference type="Proteomes" id="UP001189429"/>
    </source>
</evidence>
<accession>A0ABN9TEK5</accession>
<comment type="caution">
    <text evidence="1">The sequence shown here is derived from an EMBL/GenBank/DDBJ whole genome shotgun (WGS) entry which is preliminary data.</text>
</comment>
<organism evidence="1 2">
    <name type="scientific">Prorocentrum cordatum</name>
    <dbReference type="NCBI Taxonomy" id="2364126"/>
    <lineage>
        <taxon>Eukaryota</taxon>
        <taxon>Sar</taxon>
        <taxon>Alveolata</taxon>
        <taxon>Dinophyceae</taxon>
        <taxon>Prorocentrales</taxon>
        <taxon>Prorocentraceae</taxon>
        <taxon>Prorocentrum</taxon>
    </lineage>
</organism>
<keyword evidence="2" id="KW-1185">Reference proteome</keyword>